<evidence type="ECO:0000313" key="2">
    <source>
        <dbReference type="Proteomes" id="UP001201262"/>
    </source>
</evidence>
<dbReference type="AlphaFoldDB" id="A0AAD4KTD0"/>
<comment type="caution">
    <text evidence="1">The sequence shown here is derived from an EMBL/GenBank/DDBJ whole genome shotgun (WGS) entry which is preliminary data.</text>
</comment>
<gene>
    <name evidence="1" type="ORF">BGW36DRAFT_151633</name>
</gene>
<evidence type="ECO:0000313" key="1">
    <source>
        <dbReference type="EMBL" id="KAH8698873.1"/>
    </source>
</evidence>
<proteinExistence type="predicted"/>
<organism evidence="1 2">
    <name type="scientific">Talaromyces proteolyticus</name>
    <dbReference type="NCBI Taxonomy" id="1131652"/>
    <lineage>
        <taxon>Eukaryota</taxon>
        <taxon>Fungi</taxon>
        <taxon>Dikarya</taxon>
        <taxon>Ascomycota</taxon>
        <taxon>Pezizomycotina</taxon>
        <taxon>Eurotiomycetes</taxon>
        <taxon>Eurotiomycetidae</taxon>
        <taxon>Eurotiales</taxon>
        <taxon>Trichocomaceae</taxon>
        <taxon>Talaromyces</taxon>
        <taxon>Talaromyces sect. Bacilispori</taxon>
    </lineage>
</organism>
<sequence length="103" mass="11751">MRIGLVTLMHFPMHMFSSSLSMITYGRRLLHWYALHLLNRCQAFLLPAHLNSGLCGMLSVGNSSHSLWSSEPAISWLESFSHEISNTMVSKLLYRLLTHLIAH</sequence>
<name>A0AAD4KTD0_9EURO</name>
<reference evidence="1" key="1">
    <citation type="submission" date="2021-12" db="EMBL/GenBank/DDBJ databases">
        <title>Convergent genome expansion in fungi linked to evolution of root-endophyte symbiosis.</title>
        <authorList>
            <consortium name="DOE Joint Genome Institute"/>
            <person name="Ke Y.-H."/>
            <person name="Bonito G."/>
            <person name="Liao H.-L."/>
            <person name="Looney B."/>
            <person name="Rojas-Flechas A."/>
            <person name="Nash J."/>
            <person name="Hameed K."/>
            <person name="Schadt C."/>
            <person name="Martin F."/>
            <person name="Crous P.W."/>
            <person name="Miettinen O."/>
            <person name="Magnuson J.K."/>
            <person name="Labbe J."/>
            <person name="Jacobson D."/>
            <person name="Doktycz M.J."/>
            <person name="Veneault-Fourrey C."/>
            <person name="Kuo A."/>
            <person name="Mondo S."/>
            <person name="Calhoun S."/>
            <person name="Riley R."/>
            <person name="Ohm R."/>
            <person name="LaButti K."/>
            <person name="Andreopoulos B."/>
            <person name="Pangilinan J."/>
            <person name="Nolan M."/>
            <person name="Tritt A."/>
            <person name="Clum A."/>
            <person name="Lipzen A."/>
            <person name="Daum C."/>
            <person name="Barry K."/>
            <person name="Grigoriev I.V."/>
            <person name="Vilgalys R."/>
        </authorList>
    </citation>
    <scope>NUCLEOTIDE SEQUENCE</scope>
    <source>
        <strain evidence="1">PMI_201</strain>
    </source>
</reference>
<keyword evidence="2" id="KW-1185">Reference proteome</keyword>
<accession>A0AAD4KTD0</accession>
<protein>
    <submittedName>
        <fullName evidence="1">Uncharacterized protein</fullName>
    </submittedName>
</protein>
<dbReference type="GeneID" id="70239803"/>
<dbReference type="EMBL" id="JAJTJA010000005">
    <property type="protein sequence ID" value="KAH8698873.1"/>
    <property type="molecule type" value="Genomic_DNA"/>
</dbReference>
<dbReference type="Proteomes" id="UP001201262">
    <property type="component" value="Unassembled WGS sequence"/>
</dbReference>
<dbReference type="RefSeq" id="XP_046073337.1">
    <property type="nucleotide sequence ID" value="XM_046209516.1"/>
</dbReference>